<dbReference type="InterPro" id="IPR001412">
    <property type="entry name" value="aa-tRNA-synth_I_CS"/>
</dbReference>
<dbReference type="AlphaFoldDB" id="A0A1Y5Q1D6"/>
<keyword evidence="4" id="KW-0862">Zinc</keyword>
<keyword evidence="5 7" id="KW-0067">ATP-binding</keyword>
<evidence type="ECO:0000256" key="2">
    <source>
        <dbReference type="ARBA" id="ARBA00022723"/>
    </source>
</evidence>
<dbReference type="InterPro" id="IPR020058">
    <property type="entry name" value="Glu/Gln-tRNA-synth_Ib_cat-dom"/>
</dbReference>
<sequence length="283" mass="29922">MLTRFAPSPTGDLHLGHAYSAVLAHAAARAAGGQFRIRIDDIDGSRSREAFVGASLADLAWLGLDRDGDVVRQSNRLGDYAAALDDLRRRGLVYPCFCTRADIAASLSAPHGPSGAIYPGTCRGLSAAARERRMADEPHCWRLDMARAVAETGELAWEEAGQGFRTADPAAHGDIVLARKDAPASYHLASTLDDAAIGVTHVIRGADLIASTDVHRLLQALLGLVVPIYRHHALVCGADGKRLAKRDAAASLKALREAGVDGRALAADLAADRLPAGYSLQKP</sequence>
<dbReference type="GO" id="GO:0004818">
    <property type="term" value="F:glutamate-tRNA ligase activity"/>
    <property type="evidence" value="ECO:0007669"/>
    <property type="project" value="TreeGrafter"/>
</dbReference>
<dbReference type="GO" id="GO:0006424">
    <property type="term" value="P:glutamyl-tRNA aminoacylation"/>
    <property type="evidence" value="ECO:0007669"/>
    <property type="project" value="TreeGrafter"/>
</dbReference>
<dbReference type="KEGG" id="sphu:SPPYR_3480"/>
<dbReference type="Gene3D" id="3.40.50.620">
    <property type="entry name" value="HUPs"/>
    <property type="match status" value="1"/>
</dbReference>
<organism evidence="9">
    <name type="scientific">uncultured Sphingopyxis sp</name>
    <dbReference type="NCBI Taxonomy" id="310581"/>
    <lineage>
        <taxon>Bacteria</taxon>
        <taxon>Pseudomonadati</taxon>
        <taxon>Pseudomonadota</taxon>
        <taxon>Alphaproteobacteria</taxon>
        <taxon>Sphingomonadales</taxon>
        <taxon>Sphingomonadaceae</taxon>
        <taxon>Sphingopyxis</taxon>
        <taxon>environmental samples</taxon>
    </lineage>
</organism>
<dbReference type="InterPro" id="IPR014729">
    <property type="entry name" value="Rossmann-like_a/b/a_fold"/>
</dbReference>
<comment type="similarity">
    <text evidence="7">Belongs to the class-I aminoacyl-tRNA synthetase family.</text>
</comment>
<dbReference type="PRINTS" id="PR00987">
    <property type="entry name" value="TRNASYNTHGLU"/>
</dbReference>
<name>A0A1Y5Q1D6_9SPHN</name>
<evidence type="ECO:0000256" key="5">
    <source>
        <dbReference type="ARBA" id="ARBA00022840"/>
    </source>
</evidence>
<feature type="domain" description="Glutamyl/glutaminyl-tRNA synthetase class Ib catalytic" evidence="8">
    <location>
        <begin position="2"/>
        <end position="261"/>
    </location>
</feature>
<dbReference type="PANTHER" id="PTHR43311:SF1">
    <property type="entry name" value="GLUTAMYL-Q TRNA(ASP) SYNTHETASE"/>
    <property type="match status" value="1"/>
</dbReference>
<dbReference type="GO" id="GO:0005524">
    <property type="term" value="F:ATP binding"/>
    <property type="evidence" value="ECO:0007669"/>
    <property type="project" value="UniProtKB-KW"/>
</dbReference>
<dbReference type="RefSeq" id="WP_295321569.1">
    <property type="nucleotide sequence ID" value="NZ_LT598653.1"/>
</dbReference>
<keyword evidence="3 7" id="KW-0547">Nucleotide-binding</keyword>
<dbReference type="GO" id="GO:0005829">
    <property type="term" value="C:cytosol"/>
    <property type="evidence" value="ECO:0007669"/>
    <property type="project" value="TreeGrafter"/>
</dbReference>
<evidence type="ECO:0000313" key="9">
    <source>
        <dbReference type="EMBL" id="SBV34595.1"/>
    </source>
</evidence>
<dbReference type="InterPro" id="IPR049940">
    <property type="entry name" value="GluQ/Sye"/>
</dbReference>
<evidence type="ECO:0000256" key="1">
    <source>
        <dbReference type="ARBA" id="ARBA00022598"/>
    </source>
</evidence>
<keyword evidence="1 7" id="KW-0436">Ligase</keyword>
<reference evidence="9" key="1">
    <citation type="submission" date="2016-03" db="EMBL/GenBank/DDBJ databases">
        <authorList>
            <person name="Ploux O."/>
        </authorList>
    </citation>
    <scope>NUCLEOTIDE SEQUENCE</scope>
    <source>
        <strain evidence="9">UC10</strain>
    </source>
</reference>
<accession>A0A1Y5Q1D6</accession>
<dbReference type="PROSITE" id="PS00178">
    <property type="entry name" value="AA_TRNA_LIGASE_I"/>
    <property type="match status" value="1"/>
</dbReference>
<dbReference type="NCBIfam" id="NF004315">
    <property type="entry name" value="PRK05710.1-4"/>
    <property type="match status" value="1"/>
</dbReference>
<gene>
    <name evidence="9" type="primary">gluQ</name>
    <name evidence="9" type="ORF">SPPYR_3480</name>
</gene>
<dbReference type="SUPFAM" id="SSF52374">
    <property type="entry name" value="Nucleotidylyl transferase"/>
    <property type="match status" value="1"/>
</dbReference>
<proteinExistence type="inferred from homology"/>
<evidence type="ECO:0000256" key="6">
    <source>
        <dbReference type="ARBA" id="ARBA00023146"/>
    </source>
</evidence>
<protein>
    <submittedName>
        <fullName evidence="9">Glutamyl-Q tRNA(Asp) synthetase</fullName>
        <ecNumber evidence="9">6.1.1.-</ecNumber>
    </submittedName>
</protein>
<evidence type="ECO:0000256" key="3">
    <source>
        <dbReference type="ARBA" id="ARBA00022741"/>
    </source>
</evidence>
<evidence type="ECO:0000259" key="8">
    <source>
        <dbReference type="Pfam" id="PF00749"/>
    </source>
</evidence>
<keyword evidence="7" id="KW-0648">Protein biosynthesis</keyword>
<dbReference type="EMBL" id="LT598653">
    <property type="protein sequence ID" value="SBV34595.1"/>
    <property type="molecule type" value="Genomic_DNA"/>
</dbReference>
<evidence type="ECO:0000256" key="7">
    <source>
        <dbReference type="RuleBase" id="RU363037"/>
    </source>
</evidence>
<dbReference type="Pfam" id="PF00749">
    <property type="entry name" value="tRNA-synt_1c"/>
    <property type="match status" value="1"/>
</dbReference>
<evidence type="ECO:0000256" key="4">
    <source>
        <dbReference type="ARBA" id="ARBA00022833"/>
    </source>
</evidence>
<dbReference type="EC" id="6.1.1.-" evidence="9"/>
<keyword evidence="2" id="KW-0479">Metal-binding</keyword>
<keyword evidence="6 7" id="KW-0030">Aminoacyl-tRNA synthetase</keyword>
<dbReference type="PANTHER" id="PTHR43311">
    <property type="entry name" value="GLUTAMATE--TRNA LIGASE"/>
    <property type="match status" value="1"/>
</dbReference>
<dbReference type="InterPro" id="IPR000924">
    <property type="entry name" value="Glu/Gln-tRNA-synth"/>
</dbReference>